<sequence length="95" mass="10733">MEGELCQEGGEAEGVSPFETLINNAITPNTYYSTRLDVYDIYGRCNEKKVPYTILDSQGERVTEGMLDEDARTGRVYRETVEQLKVYVGKAKIES</sequence>
<dbReference type="EMBL" id="LR134405">
    <property type="protein sequence ID" value="VEH65137.1"/>
    <property type="molecule type" value="Genomic_DNA"/>
</dbReference>
<dbReference type="AlphaFoldDB" id="A0A448MJ03"/>
<evidence type="ECO:0000313" key="1">
    <source>
        <dbReference type="EMBL" id="VEH65137.1"/>
    </source>
</evidence>
<evidence type="ECO:0000313" key="2">
    <source>
        <dbReference type="Proteomes" id="UP000278733"/>
    </source>
</evidence>
<dbReference type="Proteomes" id="UP000278733">
    <property type="component" value="Chromosome"/>
</dbReference>
<proteinExistence type="predicted"/>
<reference evidence="1 2" key="1">
    <citation type="submission" date="2018-12" db="EMBL/GenBank/DDBJ databases">
        <authorList>
            <consortium name="Pathogen Informatics"/>
        </authorList>
    </citation>
    <scope>NUCLEOTIDE SEQUENCE [LARGE SCALE GENOMIC DNA]</scope>
    <source>
        <strain evidence="1 2">NCTC8284</strain>
    </source>
</reference>
<gene>
    <name evidence="1" type="ORF">NCTC8284_00272</name>
</gene>
<name>A0A448MJ03_9PAST</name>
<dbReference type="KEGG" id="rpne:NCTC8284_00272"/>
<protein>
    <submittedName>
        <fullName evidence="1">Uncharacterized protein</fullName>
    </submittedName>
</protein>
<dbReference type="STRING" id="758.GCA_000730685_01920"/>
<organism evidence="1 2">
    <name type="scientific">Rodentibacter pneumotropicus</name>
    <dbReference type="NCBI Taxonomy" id="758"/>
    <lineage>
        <taxon>Bacteria</taxon>
        <taxon>Pseudomonadati</taxon>
        <taxon>Pseudomonadota</taxon>
        <taxon>Gammaproteobacteria</taxon>
        <taxon>Pasteurellales</taxon>
        <taxon>Pasteurellaceae</taxon>
        <taxon>Rodentibacter</taxon>
    </lineage>
</organism>
<accession>A0A448MJ03</accession>